<dbReference type="AlphaFoldDB" id="A0A4S8LWF1"/>
<proteinExistence type="predicted"/>
<dbReference type="PANTHER" id="PTHR12277">
    <property type="entry name" value="ALPHA/BETA HYDROLASE DOMAIN-CONTAINING PROTEIN"/>
    <property type="match status" value="1"/>
</dbReference>
<evidence type="ECO:0008006" key="3">
    <source>
        <dbReference type="Google" id="ProtNLM"/>
    </source>
</evidence>
<organism evidence="1 2">
    <name type="scientific">Dendrothele bispora (strain CBS 962.96)</name>
    <dbReference type="NCBI Taxonomy" id="1314807"/>
    <lineage>
        <taxon>Eukaryota</taxon>
        <taxon>Fungi</taxon>
        <taxon>Dikarya</taxon>
        <taxon>Basidiomycota</taxon>
        <taxon>Agaricomycotina</taxon>
        <taxon>Agaricomycetes</taxon>
        <taxon>Agaricomycetidae</taxon>
        <taxon>Agaricales</taxon>
        <taxon>Agaricales incertae sedis</taxon>
        <taxon>Dendrothele</taxon>
    </lineage>
</organism>
<keyword evidence="2" id="KW-1185">Reference proteome</keyword>
<evidence type="ECO:0000313" key="1">
    <source>
        <dbReference type="EMBL" id="THU93408.1"/>
    </source>
</evidence>
<reference evidence="1 2" key="1">
    <citation type="journal article" date="2019" name="Nat. Ecol. Evol.">
        <title>Megaphylogeny resolves global patterns of mushroom evolution.</title>
        <authorList>
            <person name="Varga T."/>
            <person name="Krizsan K."/>
            <person name="Foldi C."/>
            <person name="Dima B."/>
            <person name="Sanchez-Garcia M."/>
            <person name="Sanchez-Ramirez S."/>
            <person name="Szollosi G.J."/>
            <person name="Szarkandi J.G."/>
            <person name="Papp V."/>
            <person name="Albert L."/>
            <person name="Andreopoulos W."/>
            <person name="Angelini C."/>
            <person name="Antonin V."/>
            <person name="Barry K.W."/>
            <person name="Bougher N.L."/>
            <person name="Buchanan P."/>
            <person name="Buyck B."/>
            <person name="Bense V."/>
            <person name="Catcheside P."/>
            <person name="Chovatia M."/>
            <person name="Cooper J."/>
            <person name="Damon W."/>
            <person name="Desjardin D."/>
            <person name="Finy P."/>
            <person name="Geml J."/>
            <person name="Haridas S."/>
            <person name="Hughes K."/>
            <person name="Justo A."/>
            <person name="Karasinski D."/>
            <person name="Kautmanova I."/>
            <person name="Kiss B."/>
            <person name="Kocsube S."/>
            <person name="Kotiranta H."/>
            <person name="LaButti K.M."/>
            <person name="Lechner B.E."/>
            <person name="Liimatainen K."/>
            <person name="Lipzen A."/>
            <person name="Lukacs Z."/>
            <person name="Mihaltcheva S."/>
            <person name="Morgado L.N."/>
            <person name="Niskanen T."/>
            <person name="Noordeloos M.E."/>
            <person name="Ohm R.A."/>
            <person name="Ortiz-Santana B."/>
            <person name="Ovrebo C."/>
            <person name="Racz N."/>
            <person name="Riley R."/>
            <person name="Savchenko A."/>
            <person name="Shiryaev A."/>
            <person name="Soop K."/>
            <person name="Spirin V."/>
            <person name="Szebenyi C."/>
            <person name="Tomsovsky M."/>
            <person name="Tulloss R.E."/>
            <person name="Uehling J."/>
            <person name="Grigoriev I.V."/>
            <person name="Vagvolgyi C."/>
            <person name="Papp T."/>
            <person name="Martin F.M."/>
            <person name="Miettinen O."/>
            <person name="Hibbett D.S."/>
            <person name="Nagy L.G."/>
        </authorList>
    </citation>
    <scope>NUCLEOTIDE SEQUENCE [LARGE SCALE GENOMIC DNA]</scope>
    <source>
        <strain evidence="1 2">CBS 962.96</strain>
    </source>
</reference>
<dbReference type="OrthoDB" id="446723at2759"/>
<dbReference type="Gene3D" id="3.40.50.1820">
    <property type="entry name" value="alpha/beta hydrolase"/>
    <property type="match status" value="1"/>
</dbReference>
<gene>
    <name evidence="1" type="ORF">K435DRAFT_967331</name>
</gene>
<sequence length="141" mass="15458">MHSKHILPSSTSTVTLQPAYYKIQLYSSLGGCLHTNILAIDYRGFAERSGSPSLAGFVWDARAAWEWLLSQGARSEDILIMGHSLGTGVSAQLAGELSASFHPSLLSIGSILDQPTRVQAPFQELCRDRNALYMCVTPRYQ</sequence>
<dbReference type="SUPFAM" id="SSF53474">
    <property type="entry name" value="alpha/beta-Hydrolases"/>
    <property type="match status" value="1"/>
</dbReference>
<dbReference type="EMBL" id="ML179250">
    <property type="protein sequence ID" value="THU93408.1"/>
    <property type="molecule type" value="Genomic_DNA"/>
</dbReference>
<evidence type="ECO:0000313" key="2">
    <source>
        <dbReference type="Proteomes" id="UP000297245"/>
    </source>
</evidence>
<name>A0A4S8LWF1_DENBC</name>
<dbReference type="PANTHER" id="PTHR12277:SF81">
    <property type="entry name" value="PROTEIN ABHD13"/>
    <property type="match status" value="1"/>
</dbReference>
<dbReference type="Proteomes" id="UP000297245">
    <property type="component" value="Unassembled WGS sequence"/>
</dbReference>
<protein>
    <recommendedName>
        <fullName evidence="3">AB hydrolase-1 domain-containing protein</fullName>
    </recommendedName>
</protein>
<accession>A0A4S8LWF1</accession>
<dbReference type="InterPro" id="IPR029058">
    <property type="entry name" value="AB_hydrolase_fold"/>
</dbReference>